<organism evidence="2 3">
    <name type="scientific">Portunus trituberculatus</name>
    <name type="common">Swimming crab</name>
    <name type="synonym">Neptunus trituberculatus</name>
    <dbReference type="NCBI Taxonomy" id="210409"/>
    <lineage>
        <taxon>Eukaryota</taxon>
        <taxon>Metazoa</taxon>
        <taxon>Ecdysozoa</taxon>
        <taxon>Arthropoda</taxon>
        <taxon>Crustacea</taxon>
        <taxon>Multicrustacea</taxon>
        <taxon>Malacostraca</taxon>
        <taxon>Eumalacostraca</taxon>
        <taxon>Eucarida</taxon>
        <taxon>Decapoda</taxon>
        <taxon>Pleocyemata</taxon>
        <taxon>Brachyura</taxon>
        <taxon>Eubrachyura</taxon>
        <taxon>Portunoidea</taxon>
        <taxon>Portunidae</taxon>
        <taxon>Portuninae</taxon>
        <taxon>Portunus</taxon>
    </lineage>
</organism>
<dbReference type="Proteomes" id="UP000324222">
    <property type="component" value="Unassembled WGS sequence"/>
</dbReference>
<evidence type="ECO:0000256" key="1">
    <source>
        <dbReference type="SAM" id="MobiDB-lite"/>
    </source>
</evidence>
<protein>
    <submittedName>
        <fullName evidence="2">Uncharacterized protein</fullName>
    </submittedName>
</protein>
<feature type="compositionally biased region" description="Polar residues" evidence="1">
    <location>
        <begin position="54"/>
        <end position="76"/>
    </location>
</feature>
<feature type="region of interest" description="Disordered" evidence="1">
    <location>
        <begin position="106"/>
        <end position="127"/>
    </location>
</feature>
<sequence>MKRPNLPTAHRGCRATATATAARRPAAPPPGCSVVGAPPAVSCYTGGGTDGLNQTLPFPLSPTTYPTPSHPLTSRPASRREECHIFPQQSGRRSLKVTLVCLQRQGKPVSRVLGDRDEGEGEGEKGV</sequence>
<proteinExistence type="predicted"/>
<keyword evidence="3" id="KW-1185">Reference proteome</keyword>
<feature type="compositionally biased region" description="Low complexity" evidence="1">
    <location>
        <begin position="14"/>
        <end position="25"/>
    </location>
</feature>
<gene>
    <name evidence="2" type="ORF">E2C01_097630</name>
</gene>
<dbReference type="EMBL" id="VSRR010129796">
    <property type="protein sequence ID" value="MPD02074.1"/>
    <property type="molecule type" value="Genomic_DNA"/>
</dbReference>
<evidence type="ECO:0000313" key="3">
    <source>
        <dbReference type="Proteomes" id="UP000324222"/>
    </source>
</evidence>
<feature type="region of interest" description="Disordered" evidence="1">
    <location>
        <begin position="1"/>
        <end position="31"/>
    </location>
</feature>
<accession>A0A5B7K683</accession>
<feature type="region of interest" description="Disordered" evidence="1">
    <location>
        <begin position="54"/>
        <end position="80"/>
    </location>
</feature>
<dbReference type="AlphaFoldDB" id="A0A5B7K683"/>
<comment type="caution">
    <text evidence="2">The sequence shown here is derived from an EMBL/GenBank/DDBJ whole genome shotgun (WGS) entry which is preliminary data.</text>
</comment>
<reference evidence="2 3" key="1">
    <citation type="submission" date="2019-05" db="EMBL/GenBank/DDBJ databases">
        <title>Another draft genome of Portunus trituberculatus and its Hox gene families provides insights of decapod evolution.</title>
        <authorList>
            <person name="Jeong J.-H."/>
            <person name="Song I."/>
            <person name="Kim S."/>
            <person name="Choi T."/>
            <person name="Kim D."/>
            <person name="Ryu S."/>
            <person name="Kim W."/>
        </authorList>
    </citation>
    <scope>NUCLEOTIDE SEQUENCE [LARGE SCALE GENOMIC DNA]</scope>
    <source>
        <tissue evidence="2">Muscle</tissue>
    </source>
</reference>
<name>A0A5B7K683_PORTR</name>
<evidence type="ECO:0000313" key="2">
    <source>
        <dbReference type="EMBL" id="MPD02074.1"/>
    </source>
</evidence>